<dbReference type="Gene3D" id="3.40.30.40">
    <property type="entry name" value="Perfringolysin"/>
    <property type="match status" value="1"/>
</dbReference>
<dbReference type="AlphaFoldDB" id="A0A929RWT2"/>
<dbReference type="Proteomes" id="UP000704068">
    <property type="component" value="Unassembled WGS sequence"/>
</dbReference>
<dbReference type="GO" id="GO:0015485">
    <property type="term" value="F:cholesterol binding"/>
    <property type="evidence" value="ECO:0007669"/>
    <property type="project" value="InterPro"/>
</dbReference>
<dbReference type="InterPro" id="IPR036359">
    <property type="entry name" value="Thiol_cytolysin_sf"/>
</dbReference>
<protein>
    <submittedName>
        <fullName evidence="2">Thiol-activated cytolysin family protein</fullName>
    </submittedName>
</protein>
<gene>
    <name evidence="2" type="ORF">HXK21_06925</name>
</gene>
<dbReference type="SUPFAM" id="SSF56978">
    <property type="entry name" value="Perfringolysin"/>
    <property type="match status" value="1"/>
</dbReference>
<dbReference type="InterPro" id="IPR036363">
    <property type="entry name" value="Thiol_cytolysin_ab_sf"/>
</dbReference>
<proteinExistence type="predicted"/>
<feature type="chain" id="PRO_5037175089" evidence="1">
    <location>
        <begin position="23"/>
        <end position="376"/>
    </location>
</feature>
<organism evidence="2 3">
    <name type="scientific">Alloprevotella tannerae</name>
    <dbReference type="NCBI Taxonomy" id="76122"/>
    <lineage>
        <taxon>Bacteria</taxon>
        <taxon>Pseudomonadati</taxon>
        <taxon>Bacteroidota</taxon>
        <taxon>Bacteroidia</taxon>
        <taxon>Bacteroidales</taxon>
        <taxon>Prevotellaceae</taxon>
        <taxon>Alloprevotella</taxon>
    </lineage>
</organism>
<dbReference type="RefSeq" id="WP_303764403.1">
    <property type="nucleotide sequence ID" value="NZ_JABZGR010000022.1"/>
</dbReference>
<dbReference type="PROSITE" id="PS51257">
    <property type="entry name" value="PROKAR_LIPOPROTEIN"/>
    <property type="match status" value="1"/>
</dbReference>
<evidence type="ECO:0000313" key="3">
    <source>
        <dbReference type="Proteomes" id="UP000704068"/>
    </source>
</evidence>
<reference evidence="2" key="1">
    <citation type="submission" date="2020-04" db="EMBL/GenBank/DDBJ databases">
        <title>Deep metagenomics examines the oral microbiome during advanced dental caries in children, revealing novel taxa and co-occurrences with host molecules.</title>
        <authorList>
            <person name="Baker J.L."/>
            <person name="Morton J.T."/>
            <person name="Dinis M."/>
            <person name="Alvarez R."/>
            <person name="Tran N.C."/>
            <person name="Knight R."/>
            <person name="Edlund A."/>
        </authorList>
    </citation>
    <scope>NUCLEOTIDE SEQUENCE</scope>
    <source>
        <strain evidence="2">JCVI_34_bin.1</strain>
    </source>
</reference>
<evidence type="ECO:0000313" key="2">
    <source>
        <dbReference type="EMBL" id="MBF0970758.1"/>
    </source>
</evidence>
<evidence type="ECO:0000256" key="1">
    <source>
        <dbReference type="SAM" id="SignalP"/>
    </source>
</evidence>
<dbReference type="EMBL" id="JABZGR010000022">
    <property type="protein sequence ID" value="MBF0970758.1"/>
    <property type="molecule type" value="Genomic_DNA"/>
</dbReference>
<name>A0A929RWT2_9BACT</name>
<dbReference type="Gene3D" id="3.90.840.10">
    <property type="entry name" value="Thiol-activated cytolysin superfamily/Thiol-activated cytolysin, alpha-beta domain"/>
    <property type="match status" value="1"/>
</dbReference>
<dbReference type="Gene3D" id="3.30.1040.20">
    <property type="match status" value="1"/>
</dbReference>
<sequence length="376" mass="42899">MKKLINKVAGYCSLALLFPLLAACSSDSPSGPYKDLKQVNFPQEKSEVLETIPTDQIVDGYNQLLEVYTVQETLDPISTVERETANSIFPGVLLYGEFFMQGELKSFAPVKPVKRPLTLQVSADKSFNLQSLPFKEEVTACIKQTLPDAYQDVYSQKKAWDYIDISAVDMTTAESCNKIFHNFRLKAALDNWLERAFGLYEKEYRAKGPHYVALKVRQKFFSVSLPAVRPADWGELTDVGTYEPIYVSDVDYGREINLVVRTEMRGKEFEELFRKALQTRMDPKSHGLYDQEKEKLDKMLQSGEISVAINQGPKSNYVSISRYQTLWDFLDMPSAAEFFEYCTPIAYKVKAVRDNHPIVVRASHTEQRLIKGEKAK</sequence>
<feature type="signal peptide" evidence="1">
    <location>
        <begin position="1"/>
        <end position="22"/>
    </location>
</feature>
<comment type="caution">
    <text evidence="2">The sequence shown here is derived from an EMBL/GenBank/DDBJ whole genome shotgun (WGS) entry which is preliminary data.</text>
</comment>
<accession>A0A929RWT2</accession>
<keyword evidence="1" id="KW-0732">Signal</keyword>